<protein>
    <submittedName>
        <fullName evidence="5">HTH-type transcriptional activator RhaR</fullName>
    </submittedName>
</protein>
<proteinExistence type="predicted"/>
<dbReference type="Gene3D" id="3.40.50.2300">
    <property type="match status" value="2"/>
</dbReference>
<feature type="domain" description="HTH araC/xylS-type" evidence="4">
    <location>
        <begin position="275"/>
        <end position="374"/>
    </location>
</feature>
<evidence type="ECO:0000256" key="1">
    <source>
        <dbReference type="ARBA" id="ARBA00023015"/>
    </source>
</evidence>
<gene>
    <name evidence="5" type="primary">rhaR_5</name>
    <name evidence="5" type="ORF">Rhal01_02666</name>
</gene>
<keyword evidence="6" id="KW-1185">Reference proteome</keyword>
<evidence type="ECO:0000313" key="6">
    <source>
        <dbReference type="Proteomes" id="UP001424741"/>
    </source>
</evidence>
<dbReference type="PANTHER" id="PTHR30146">
    <property type="entry name" value="LACI-RELATED TRANSCRIPTIONAL REPRESSOR"/>
    <property type="match status" value="1"/>
</dbReference>
<evidence type="ECO:0000256" key="2">
    <source>
        <dbReference type="ARBA" id="ARBA00023125"/>
    </source>
</evidence>
<dbReference type="PROSITE" id="PS01124">
    <property type="entry name" value="HTH_ARAC_FAMILY_2"/>
    <property type="match status" value="1"/>
</dbReference>
<dbReference type="Proteomes" id="UP001424741">
    <property type="component" value="Unassembled WGS sequence"/>
</dbReference>
<evidence type="ECO:0000256" key="3">
    <source>
        <dbReference type="ARBA" id="ARBA00023163"/>
    </source>
</evidence>
<comment type="caution">
    <text evidence="5">The sequence shown here is derived from an EMBL/GenBank/DDBJ whole genome shotgun (WGS) entry which is preliminary data.</text>
</comment>
<dbReference type="InterPro" id="IPR028082">
    <property type="entry name" value="Peripla_BP_I"/>
</dbReference>
<dbReference type="PANTHER" id="PTHR30146:SF24">
    <property type="entry name" value="XYLOSE OPERON REGULATORY PROTEIN"/>
    <property type="match status" value="1"/>
</dbReference>
<keyword evidence="1" id="KW-0805">Transcription regulation</keyword>
<name>A0ABP9V1E4_9BACT</name>
<dbReference type="EMBL" id="BAABRL010000008">
    <property type="protein sequence ID" value="GAA5496482.1"/>
    <property type="molecule type" value="Genomic_DNA"/>
</dbReference>
<dbReference type="Gene3D" id="1.10.10.60">
    <property type="entry name" value="Homeodomain-like"/>
    <property type="match status" value="1"/>
</dbReference>
<keyword evidence="2" id="KW-0238">DNA-binding</keyword>
<organism evidence="5 6">
    <name type="scientific">Rubritalea halochordaticola</name>
    <dbReference type="NCBI Taxonomy" id="714537"/>
    <lineage>
        <taxon>Bacteria</taxon>
        <taxon>Pseudomonadati</taxon>
        <taxon>Verrucomicrobiota</taxon>
        <taxon>Verrucomicrobiia</taxon>
        <taxon>Verrucomicrobiales</taxon>
        <taxon>Rubritaleaceae</taxon>
        <taxon>Rubritalea</taxon>
    </lineage>
</organism>
<dbReference type="SUPFAM" id="SSF53822">
    <property type="entry name" value="Periplasmic binding protein-like I"/>
    <property type="match status" value="1"/>
</dbReference>
<dbReference type="SUPFAM" id="SSF46689">
    <property type="entry name" value="Homeodomain-like"/>
    <property type="match status" value="1"/>
</dbReference>
<accession>A0ABP9V1E4</accession>
<sequence>MLKFIRAHEDCDWAIEYPNHSFGEMEQIQIDETWQGEALVLFRATAEELEVYKRRGQAVALVSSEGPSGGFPRIIPDNFRVGGMAAEHLMESMVPNLAFLARGETLYQEANFAPGQRVYPRERLKGFIDKLQESDITPSVHYISGHPLWKKNAWKLIEKEVSAFIESLPKPCGLFVADDPLAGVVVKVAAKIQIDIPGELLVIGFGNDPGYCLTANTPLSSIGYPGSKVGYAAAEAIQKQLLGEAPQETIQRIEVRKLRVRESSDSIAIPDPDFAKLVRWMRLRAIREPLRMDDLVEKSGLSISSLRKRFHQFLGHSPKEELALIRLKHFKHLLARTEEPVAVISEKMGFLSIQEASRFFMREAGQRPTEYREQNLVDNS</sequence>
<dbReference type="Pfam" id="PF13377">
    <property type="entry name" value="Peripla_BP_3"/>
    <property type="match status" value="1"/>
</dbReference>
<dbReference type="SMART" id="SM00342">
    <property type="entry name" value="HTH_ARAC"/>
    <property type="match status" value="1"/>
</dbReference>
<dbReference type="Pfam" id="PF12833">
    <property type="entry name" value="HTH_18"/>
    <property type="match status" value="1"/>
</dbReference>
<evidence type="ECO:0000259" key="4">
    <source>
        <dbReference type="PROSITE" id="PS01124"/>
    </source>
</evidence>
<keyword evidence="3" id="KW-0804">Transcription</keyword>
<dbReference type="InterPro" id="IPR018060">
    <property type="entry name" value="HTH_AraC"/>
</dbReference>
<reference evidence="5 6" key="1">
    <citation type="submission" date="2024-02" db="EMBL/GenBank/DDBJ databases">
        <title>Rubritalea halochordaticola NBRC 107102.</title>
        <authorList>
            <person name="Ichikawa N."/>
            <person name="Katano-Makiyama Y."/>
            <person name="Hidaka K."/>
        </authorList>
    </citation>
    <scope>NUCLEOTIDE SEQUENCE [LARGE SCALE GENOMIC DNA]</scope>
    <source>
        <strain evidence="5 6">NBRC 107102</strain>
    </source>
</reference>
<dbReference type="InterPro" id="IPR009057">
    <property type="entry name" value="Homeodomain-like_sf"/>
</dbReference>
<dbReference type="InterPro" id="IPR046335">
    <property type="entry name" value="LacI/GalR-like_sensor"/>
</dbReference>
<evidence type="ECO:0000313" key="5">
    <source>
        <dbReference type="EMBL" id="GAA5496482.1"/>
    </source>
</evidence>